<dbReference type="Pfam" id="PF20431">
    <property type="entry name" value="E_motif"/>
    <property type="match status" value="1"/>
</dbReference>
<dbReference type="Pfam" id="PF13041">
    <property type="entry name" value="PPR_2"/>
    <property type="match status" value="1"/>
</dbReference>
<dbReference type="FunFam" id="1.25.40.10:FF:000344">
    <property type="entry name" value="Pentatricopeptide repeat-containing protein"/>
    <property type="match status" value="1"/>
</dbReference>
<accession>A0AAD3XGM2</accession>
<dbReference type="GO" id="GO:0003723">
    <property type="term" value="F:RNA binding"/>
    <property type="evidence" value="ECO:0007669"/>
    <property type="project" value="InterPro"/>
</dbReference>
<evidence type="ECO:0000256" key="2">
    <source>
        <dbReference type="PROSITE-ProRule" id="PRU00708"/>
    </source>
</evidence>
<gene>
    <name evidence="3" type="ORF">Nepgr_005634</name>
</gene>
<dbReference type="NCBIfam" id="TIGR00756">
    <property type="entry name" value="PPR"/>
    <property type="match status" value="5"/>
</dbReference>
<dbReference type="InterPro" id="IPR046960">
    <property type="entry name" value="PPR_At4g14850-like_plant"/>
</dbReference>
<protein>
    <recommendedName>
        <fullName evidence="5">Pentatricopeptide repeat-containing protein</fullName>
    </recommendedName>
</protein>
<proteinExistence type="predicted"/>
<sequence length="614" mass="68868">MFAGQVLSFLFHLAARDHAGLSGRTSVISLFSIQQYQSRTIDIDFKFMRTKSLLLTSNRHCSVGFITFSICTAKSIKQLKQAHAHLLKIQTHYIRDRLLTHLLAKLLQFQSNNLKYACRLFDEIPHSNDQFIWTSLVHSHVLHGQLIKSIHLYAEMHRAGVPPSGFTLSSVLTACARMPRIVEGKQVHGGAIRSGLYVNNVVRTVLLDTYGKCGLVIDARSVFDEMYDGDRDVVAWTAMISGYAKLGMMDDAHQLFNRMGEPRNVVTWTNMVAGYASLGSMELAKKVFDEMPERNSITWLAMISGYGKCGAVTEAKKVFDAIRVPDAACFAAMVACYAQNGYSREAIKLFQKMKEENVKITEVAMVAVISACTQIGDFDMVNELIKDMEKGYCDQTHYVSNALIHMHSKCGNIDQAWKEFNRMNRRDAVTYSTLISAMADHGKAREALDVFSMMQTEGIEPTHVTFVSVLNACSRAGLMQEGLKNFDLMTRIYGIKPLPEHYACLVELLGRNGELLKACDLIVNSRTATDAVAWDTLFSACCVHGNVELGEIVASRLLEMEPWNTGNCVILANLYASVGRWDDAERLRKMMREYEMKKSPGCSWVSYIKLNKTP</sequence>
<dbReference type="PANTHER" id="PTHR47926">
    <property type="entry name" value="PENTATRICOPEPTIDE REPEAT-CONTAINING PROTEIN"/>
    <property type="match status" value="1"/>
</dbReference>
<evidence type="ECO:0000313" key="4">
    <source>
        <dbReference type="Proteomes" id="UP001279734"/>
    </source>
</evidence>
<dbReference type="Proteomes" id="UP001279734">
    <property type="component" value="Unassembled WGS sequence"/>
</dbReference>
<feature type="repeat" description="PPR" evidence="2">
    <location>
        <begin position="427"/>
        <end position="461"/>
    </location>
</feature>
<dbReference type="GO" id="GO:0009451">
    <property type="term" value="P:RNA modification"/>
    <property type="evidence" value="ECO:0007669"/>
    <property type="project" value="InterPro"/>
</dbReference>
<dbReference type="EMBL" id="BSYO01000004">
    <property type="protein sequence ID" value="GMH03795.1"/>
    <property type="molecule type" value="Genomic_DNA"/>
</dbReference>
<dbReference type="InterPro" id="IPR046848">
    <property type="entry name" value="E_motif"/>
</dbReference>
<dbReference type="SUPFAM" id="SSF48452">
    <property type="entry name" value="TPR-like"/>
    <property type="match status" value="1"/>
</dbReference>
<dbReference type="Pfam" id="PF01535">
    <property type="entry name" value="PPR"/>
    <property type="match status" value="8"/>
</dbReference>
<dbReference type="InterPro" id="IPR002885">
    <property type="entry name" value="PPR_rpt"/>
</dbReference>
<dbReference type="FunFam" id="1.25.40.10:FF:000090">
    <property type="entry name" value="Pentatricopeptide repeat-containing protein, chloroplastic"/>
    <property type="match status" value="1"/>
</dbReference>
<keyword evidence="4" id="KW-1185">Reference proteome</keyword>
<dbReference type="Gene3D" id="1.25.40.10">
    <property type="entry name" value="Tetratricopeptide repeat domain"/>
    <property type="match status" value="4"/>
</dbReference>
<dbReference type="InterPro" id="IPR011990">
    <property type="entry name" value="TPR-like_helical_dom_sf"/>
</dbReference>
<name>A0AAD3XGM2_NEPGR</name>
<feature type="repeat" description="PPR" evidence="2">
    <location>
        <begin position="129"/>
        <end position="163"/>
    </location>
</feature>
<feature type="repeat" description="PPR" evidence="2">
    <location>
        <begin position="326"/>
        <end position="360"/>
    </location>
</feature>
<comment type="caution">
    <text evidence="3">The sequence shown here is derived from an EMBL/GenBank/DDBJ whole genome shotgun (WGS) entry which is preliminary data.</text>
</comment>
<reference evidence="3" key="1">
    <citation type="submission" date="2023-05" db="EMBL/GenBank/DDBJ databases">
        <title>Nepenthes gracilis genome sequencing.</title>
        <authorList>
            <person name="Fukushima K."/>
        </authorList>
    </citation>
    <scope>NUCLEOTIDE SEQUENCE</scope>
    <source>
        <strain evidence="3">SING2019-196</strain>
    </source>
</reference>
<keyword evidence="1" id="KW-0677">Repeat</keyword>
<dbReference type="PROSITE" id="PS51375">
    <property type="entry name" value="PPR"/>
    <property type="match status" value="4"/>
</dbReference>
<evidence type="ECO:0000313" key="3">
    <source>
        <dbReference type="EMBL" id="GMH03795.1"/>
    </source>
</evidence>
<feature type="repeat" description="PPR" evidence="2">
    <location>
        <begin position="232"/>
        <end position="266"/>
    </location>
</feature>
<dbReference type="AlphaFoldDB" id="A0AAD3XGM2"/>
<evidence type="ECO:0000256" key="1">
    <source>
        <dbReference type="ARBA" id="ARBA00022737"/>
    </source>
</evidence>
<evidence type="ECO:0008006" key="5">
    <source>
        <dbReference type="Google" id="ProtNLM"/>
    </source>
</evidence>
<organism evidence="3 4">
    <name type="scientific">Nepenthes gracilis</name>
    <name type="common">Slender pitcher plant</name>
    <dbReference type="NCBI Taxonomy" id="150966"/>
    <lineage>
        <taxon>Eukaryota</taxon>
        <taxon>Viridiplantae</taxon>
        <taxon>Streptophyta</taxon>
        <taxon>Embryophyta</taxon>
        <taxon>Tracheophyta</taxon>
        <taxon>Spermatophyta</taxon>
        <taxon>Magnoliopsida</taxon>
        <taxon>eudicotyledons</taxon>
        <taxon>Gunneridae</taxon>
        <taxon>Pentapetalae</taxon>
        <taxon>Caryophyllales</taxon>
        <taxon>Nepenthaceae</taxon>
        <taxon>Nepenthes</taxon>
    </lineage>
</organism>
<dbReference type="PANTHER" id="PTHR47926:SF537">
    <property type="entry name" value="PENTACOTRIPEPTIDE-REPEAT REGION OF PRORP DOMAIN-CONTAINING PROTEIN"/>
    <property type="match status" value="1"/>
</dbReference>